<dbReference type="AlphaFoldDB" id="A0A921RYP8"/>
<dbReference type="Proteomes" id="UP000807115">
    <property type="component" value="Chromosome 1"/>
</dbReference>
<proteinExistence type="predicted"/>
<gene>
    <name evidence="1" type="ORF">BDA96_01G095400</name>
</gene>
<name>A0A921RYP8_SORBI</name>
<evidence type="ECO:0000313" key="1">
    <source>
        <dbReference type="EMBL" id="KAG0547612.1"/>
    </source>
</evidence>
<evidence type="ECO:0000313" key="2">
    <source>
        <dbReference type="Proteomes" id="UP000807115"/>
    </source>
</evidence>
<reference evidence="1" key="2">
    <citation type="submission" date="2020-10" db="EMBL/GenBank/DDBJ databases">
        <authorList>
            <person name="Cooper E.A."/>
            <person name="Brenton Z.W."/>
            <person name="Flinn B.S."/>
            <person name="Jenkins J."/>
            <person name="Shu S."/>
            <person name="Flowers D."/>
            <person name="Luo F."/>
            <person name="Wang Y."/>
            <person name="Xia P."/>
            <person name="Barry K."/>
            <person name="Daum C."/>
            <person name="Lipzen A."/>
            <person name="Yoshinaga Y."/>
            <person name="Schmutz J."/>
            <person name="Saski C."/>
            <person name="Vermerris W."/>
            <person name="Kresovich S."/>
        </authorList>
    </citation>
    <scope>NUCLEOTIDE SEQUENCE</scope>
</reference>
<comment type="caution">
    <text evidence="1">The sequence shown here is derived from an EMBL/GenBank/DDBJ whole genome shotgun (WGS) entry which is preliminary data.</text>
</comment>
<dbReference type="EMBL" id="CM027680">
    <property type="protein sequence ID" value="KAG0547612.1"/>
    <property type="molecule type" value="Genomic_DNA"/>
</dbReference>
<protein>
    <submittedName>
        <fullName evidence="1">Uncharacterized protein</fullName>
    </submittedName>
</protein>
<sequence>MPMPDRWSALLHLAGSQLQVTVSRYRAHENLGCPYLFIRDEREARMTGIFVGLYGDLNRLPISTAGSEWRSDLLHLWACLVTCRIRVMQ</sequence>
<organism evidence="1 2">
    <name type="scientific">Sorghum bicolor</name>
    <name type="common">Sorghum</name>
    <name type="synonym">Sorghum vulgare</name>
    <dbReference type="NCBI Taxonomy" id="4558"/>
    <lineage>
        <taxon>Eukaryota</taxon>
        <taxon>Viridiplantae</taxon>
        <taxon>Streptophyta</taxon>
        <taxon>Embryophyta</taxon>
        <taxon>Tracheophyta</taxon>
        <taxon>Spermatophyta</taxon>
        <taxon>Magnoliopsida</taxon>
        <taxon>Liliopsida</taxon>
        <taxon>Poales</taxon>
        <taxon>Poaceae</taxon>
        <taxon>PACMAD clade</taxon>
        <taxon>Panicoideae</taxon>
        <taxon>Andropogonodae</taxon>
        <taxon>Andropogoneae</taxon>
        <taxon>Sorghinae</taxon>
        <taxon>Sorghum</taxon>
    </lineage>
</organism>
<accession>A0A921RYP8</accession>
<reference evidence="1" key="1">
    <citation type="journal article" date="2019" name="BMC Genomics">
        <title>A new reference genome for Sorghum bicolor reveals high levels of sequence similarity between sweet and grain genotypes: implications for the genetics of sugar metabolism.</title>
        <authorList>
            <person name="Cooper E.A."/>
            <person name="Brenton Z.W."/>
            <person name="Flinn B.S."/>
            <person name="Jenkins J."/>
            <person name="Shu S."/>
            <person name="Flowers D."/>
            <person name="Luo F."/>
            <person name="Wang Y."/>
            <person name="Xia P."/>
            <person name="Barry K."/>
            <person name="Daum C."/>
            <person name="Lipzen A."/>
            <person name="Yoshinaga Y."/>
            <person name="Schmutz J."/>
            <person name="Saski C."/>
            <person name="Vermerris W."/>
            <person name="Kresovich S."/>
        </authorList>
    </citation>
    <scope>NUCLEOTIDE SEQUENCE</scope>
</reference>